<proteinExistence type="predicted"/>
<feature type="non-terminal residue" evidence="1">
    <location>
        <position position="1"/>
    </location>
</feature>
<dbReference type="RefSeq" id="XP_013890659.1">
    <property type="nucleotide sequence ID" value="XM_014035205.1"/>
</dbReference>
<gene>
    <name evidence="1" type="ORF">MNEG_16325</name>
</gene>
<reference evidence="1 2" key="1">
    <citation type="journal article" date="2013" name="BMC Genomics">
        <title>Reconstruction of the lipid metabolism for the microalga Monoraphidium neglectum from its genome sequence reveals characteristics suitable for biofuel production.</title>
        <authorList>
            <person name="Bogen C."/>
            <person name="Al-Dilaimi A."/>
            <person name="Albersmeier A."/>
            <person name="Wichmann J."/>
            <person name="Grundmann M."/>
            <person name="Rupp O."/>
            <person name="Lauersen K.J."/>
            <person name="Blifernez-Klassen O."/>
            <person name="Kalinowski J."/>
            <person name="Goesmann A."/>
            <person name="Mussgnug J.H."/>
            <person name="Kruse O."/>
        </authorList>
    </citation>
    <scope>NUCLEOTIDE SEQUENCE [LARGE SCALE GENOMIC DNA]</scope>
    <source>
        <strain evidence="1 2">SAG 48.87</strain>
    </source>
</reference>
<dbReference type="GeneID" id="25734073"/>
<evidence type="ECO:0000313" key="1">
    <source>
        <dbReference type="EMBL" id="KIY91639.1"/>
    </source>
</evidence>
<accession>A0A0D2LI03</accession>
<dbReference type="EMBL" id="KK106456">
    <property type="protein sequence ID" value="KIY91639.1"/>
    <property type="molecule type" value="Genomic_DNA"/>
</dbReference>
<sequence length="62" mass="6455">WSRAATTTAAWGPSCPRRSTAAATTLCTSRTAPATSSPRACPTCLSSARATSPWCRCPRRAA</sequence>
<evidence type="ECO:0000313" key="2">
    <source>
        <dbReference type="Proteomes" id="UP000054498"/>
    </source>
</evidence>
<protein>
    <submittedName>
        <fullName evidence="1">Uncharacterized protein</fullName>
    </submittedName>
</protein>
<dbReference type="AlphaFoldDB" id="A0A0D2LI03"/>
<dbReference type="Proteomes" id="UP000054498">
    <property type="component" value="Unassembled WGS sequence"/>
</dbReference>
<organism evidence="1 2">
    <name type="scientific">Monoraphidium neglectum</name>
    <dbReference type="NCBI Taxonomy" id="145388"/>
    <lineage>
        <taxon>Eukaryota</taxon>
        <taxon>Viridiplantae</taxon>
        <taxon>Chlorophyta</taxon>
        <taxon>core chlorophytes</taxon>
        <taxon>Chlorophyceae</taxon>
        <taxon>CS clade</taxon>
        <taxon>Sphaeropleales</taxon>
        <taxon>Selenastraceae</taxon>
        <taxon>Monoraphidium</taxon>
    </lineage>
</organism>
<keyword evidence="2" id="KW-1185">Reference proteome</keyword>
<feature type="non-terminal residue" evidence="1">
    <location>
        <position position="62"/>
    </location>
</feature>
<name>A0A0D2LI03_9CHLO</name>
<dbReference type="KEGG" id="mng:MNEG_16325"/>